<accession>T0IYU0</accession>
<dbReference type="EMBL" id="AUWY01000112">
    <property type="protein sequence ID" value="EQB30926.1"/>
    <property type="molecule type" value="Genomic_DNA"/>
</dbReference>
<evidence type="ECO:0000313" key="2">
    <source>
        <dbReference type="Proteomes" id="UP000015523"/>
    </source>
</evidence>
<organism evidence="1 2">
    <name type="scientific">Sphingobium ummariense RL-3</name>
    <dbReference type="NCBI Taxonomy" id="1346791"/>
    <lineage>
        <taxon>Bacteria</taxon>
        <taxon>Pseudomonadati</taxon>
        <taxon>Pseudomonadota</taxon>
        <taxon>Alphaproteobacteria</taxon>
        <taxon>Sphingomonadales</taxon>
        <taxon>Sphingomonadaceae</taxon>
        <taxon>Sphingobium</taxon>
    </lineage>
</organism>
<proteinExistence type="predicted"/>
<gene>
    <name evidence="1" type="ORF">M529_16565</name>
</gene>
<evidence type="ECO:0000313" key="1">
    <source>
        <dbReference type="EMBL" id="EQB30926.1"/>
    </source>
</evidence>
<comment type="caution">
    <text evidence="1">The sequence shown here is derived from an EMBL/GenBank/DDBJ whole genome shotgun (WGS) entry which is preliminary data.</text>
</comment>
<dbReference type="eggNOG" id="ENOG5031BHE">
    <property type="taxonomic scope" value="Bacteria"/>
</dbReference>
<dbReference type="Proteomes" id="UP000015523">
    <property type="component" value="Unassembled WGS sequence"/>
</dbReference>
<protein>
    <submittedName>
        <fullName evidence="1">Uncharacterized protein</fullName>
    </submittedName>
</protein>
<reference evidence="1 2" key="1">
    <citation type="journal article" date="2013" name="Genome Announc.">
        <title>Draft Genome Sequence of Sphingobium ummariense Strain RL-3, a Hexachlorocyclohexane-Degrading Bacterium.</title>
        <authorList>
            <person name="Kohli P."/>
            <person name="Dua A."/>
            <person name="Sangwan N."/>
            <person name="Oldach P."/>
            <person name="Khurana J.P."/>
            <person name="Lal R."/>
        </authorList>
    </citation>
    <scope>NUCLEOTIDE SEQUENCE [LARGE SCALE GENOMIC DNA]</scope>
    <source>
        <strain evidence="1 2">RL-3</strain>
    </source>
</reference>
<keyword evidence="2" id="KW-1185">Reference proteome</keyword>
<dbReference type="AlphaFoldDB" id="T0IYU0"/>
<dbReference type="PATRIC" id="fig|1346791.3.peg.3192"/>
<name>T0IYU0_9SPHN</name>
<sequence>MDAASTSLPQPEAVQSAAGRRFDLVLPFGCDGPVEGPRSAPFGWQYDPAKTTLRVWINPTRWKRATWALEDGEDGEEDKSALEGFWIATPWSTATECPAGSSGGAVPAADPAQVENEVAIARLIEGEVDKSPRRLEIVKRMEPGDFDPARGFALRVTGRTQSVQAGGPVQCVQRGGRQQRPQCVIIGHFSELRVQNPKTGDVLAIWPISETSQRD</sequence>